<feature type="transmembrane region" description="Helical" evidence="9">
    <location>
        <begin position="98"/>
        <end position="120"/>
    </location>
</feature>
<evidence type="ECO:0000256" key="1">
    <source>
        <dbReference type="ARBA" id="ARBA00000085"/>
    </source>
</evidence>
<accession>A0A1G1W234</accession>
<dbReference type="PRINTS" id="PR00344">
    <property type="entry name" value="BCTRLSENSOR"/>
</dbReference>
<feature type="transmembrane region" description="Helical" evidence="9">
    <location>
        <begin position="6"/>
        <end position="25"/>
    </location>
</feature>
<evidence type="ECO:0000256" key="5">
    <source>
        <dbReference type="ARBA" id="ARBA00022777"/>
    </source>
</evidence>
<gene>
    <name evidence="11" type="ORF">A2113_04180</name>
</gene>
<dbReference type="FunFam" id="3.30.565.10:FF:000006">
    <property type="entry name" value="Sensor histidine kinase WalK"/>
    <property type="match status" value="1"/>
</dbReference>
<dbReference type="InterPro" id="IPR036890">
    <property type="entry name" value="HATPase_C_sf"/>
</dbReference>
<comment type="catalytic activity">
    <reaction evidence="1">
        <text>ATP + protein L-histidine = ADP + protein N-phospho-L-histidine.</text>
        <dbReference type="EC" id="2.7.13.3"/>
    </reaction>
</comment>
<dbReference type="SMART" id="SM00065">
    <property type="entry name" value="GAF"/>
    <property type="match status" value="1"/>
</dbReference>
<keyword evidence="4" id="KW-0808">Transferase</keyword>
<feature type="transmembrane region" description="Helical" evidence="9">
    <location>
        <begin position="204"/>
        <end position="221"/>
    </location>
</feature>
<dbReference type="AlphaFoldDB" id="A0A1G1W234"/>
<evidence type="ECO:0000256" key="2">
    <source>
        <dbReference type="ARBA" id="ARBA00012438"/>
    </source>
</evidence>
<evidence type="ECO:0000259" key="10">
    <source>
        <dbReference type="PROSITE" id="PS50109"/>
    </source>
</evidence>
<evidence type="ECO:0000256" key="8">
    <source>
        <dbReference type="SAM" id="Coils"/>
    </source>
</evidence>
<reference evidence="11 12" key="1">
    <citation type="journal article" date="2016" name="Nat. Commun.">
        <title>Thousands of microbial genomes shed light on interconnected biogeochemical processes in an aquifer system.</title>
        <authorList>
            <person name="Anantharaman K."/>
            <person name="Brown C.T."/>
            <person name="Hug L.A."/>
            <person name="Sharon I."/>
            <person name="Castelle C.J."/>
            <person name="Probst A.J."/>
            <person name="Thomas B.C."/>
            <person name="Singh A."/>
            <person name="Wilkins M.J."/>
            <person name="Karaoz U."/>
            <person name="Brodie E.L."/>
            <person name="Williams K.H."/>
            <person name="Hubbard S.S."/>
            <person name="Banfield J.F."/>
        </authorList>
    </citation>
    <scope>NUCLEOTIDE SEQUENCE [LARGE SCALE GENOMIC DNA]</scope>
</reference>
<comment type="caution">
    <text evidence="11">The sequence shown here is derived from an EMBL/GenBank/DDBJ whole genome shotgun (WGS) entry which is preliminary data.</text>
</comment>
<keyword evidence="6" id="KW-0902">Two-component regulatory system</keyword>
<dbReference type="Proteomes" id="UP000176299">
    <property type="component" value="Unassembled WGS sequence"/>
</dbReference>
<dbReference type="SMART" id="SM00387">
    <property type="entry name" value="HATPase_c"/>
    <property type="match status" value="1"/>
</dbReference>
<dbReference type="FunFam" id="1.10.287.130:FF:000001">
    <property type="entry name" value="Two-component sensor histidine kinase"/>
    <property type="match status" value="1"/>
</dbReference>
<dbReference type="Pfam" id="PF13492">
    <property type="entry name" value="GAF_3"/>
    <property type="match status" value="1"/>
</dbReference>
<feature type="transmembrane region" description="Helical" evidence="9">
    <location>
        <begin position="140"/>
        <end position="159"/>
    </location>
</feature>
<keyword evidence="5" id="KW-0418">Kinase</keyword>
<feature type="transmembrane region" description="Helical" evidence="9">
    <location>
        <begin position="236"/>
        <end position="256"/>
    </location>
</feature>
<dbReference type="SUPFAM" id="SSF55874">
    <property type="entry name" value="ATPase domain of HSP90 chaperone/DNA topoisomerase II/histidine kinase"/>
    <property type="match status" value="1"/>
</dbReference>
<dbReference type="InterPro" id="IPR003018">
    <property type="entry name" value="GAF"/>
</dbReference>
<evidence type="ECO:0000256" key="3">
    <source>
        <dbReference type="ARBA" id="ARBA00022553"/>
    </source>
</evidence>
<dbReference type="InterPro" id="IPR004358">
    <property type="entry name" value="Sig_transdc_His_kin-like_C"/>
</dbReference>
<feature type="transmembrane region" description="Helical" evidence="9">
    <location>
        <begin position="171"/>
        <end position="192"/>
    </location>
</feature>
<feature type="coiled-coil region" evidence="8">
    <location>
        <begin position="453"/>
        <end position="511"/>
    </location>
</feature>
<dbReference type="Gene3D" id="1.10.287.130">
    <property type="match status" value="1"/>
</dbReference>
<dbReference type="InterPro" id="IPR003661">
    <property type="entry name" value="HisK_dim/P_dom"/>
</dbReference>
<dbReference type="CDD" id="cd00082">
    <property type="entry name" value="HisKA"/>
    <property type="match status" value="1"/>
</dbReference>
<evidence type="ECO:0000313" key="11">
    <source>
        <dbReference type="EMBL" id="OGY21722.1"/>
    </source>
</evidence>
<dbReference type="EMBL" id="MHCN01000011">
    <property type="protein sequence ID" value="OGY21722.1"/>
    <property type="molecule type" value="Genomic_DNA"/>
</dbReference>
<sequence>MSAQFSYIILITLAISFFVLAYLSYVNNPKKRVNQVFSIWVVILATWSLVSFLEDEPLGNTLTNLLLKTDFSLGIIIGYLFLIFSFLFPRITVKPPKVVIYVLGIVSLMFSSMSFINLIVDGIHYKNGIQYNEGPLFIPYALLLASFFVVGCIILALKYRILRGVEKLQTIYFFYGISISAFFALLFNLVIANINYIPPQTSRFGVYGITFLVGATAYSIIKHRLLDIEVIIRRSVIYSVLLAILVGLYSLLVFGLNRIFLPGGTAGFPRITDLIAIVIVAFTVDPLKKFIEKSTDRVFFKARYNAEEQIGQLSETLASVIELPELVKEIKKVLKETIKVGKIAIYTKADSHYKPLAAADDFPKRLDLSIEKEYFLASYFTGNPEILVLDEIKRSVQEGKRLDPELAESTKFLGDNGVAVVVPLLAKGNLSGAMFLGEKLSQDIYSGEDIRFLEILAHQAALALENAKLYEEEKLYGIHLKQEVEKATANLRDANERLKELDELKDEFMSIASHELRTPMTAIKSYVWLALNNRGGEIGSQLRNYLTKVYDSSERMINMINDMLNVSRIETGRMQLEIVPTSTQKVLDQVVGDLSARASEARIEIKVAKDKIIPLVLADRDKLVEVFTNLIGNALKFTRKGGTVSVSSRKIGNVVETSVIDTGVGIAKENISKLFKKYGKLGESYATMSPTTGTGLGLYITKQYLEKMKGAIRVESTLGKGTTFTFSLPIATGAAKETEETKEVATFVPRRIIK</sequence>
<dbReference type="InterPro" id="IPR005467">
    <property type="entry name" value="His_kinase_dom"/>
</dbReference>
<keyword evidence="9" id="KW-0812">Transmembrane</keyword>
<dbReference type="InterPro" id="IPR003594">
    <property type="entry name" value="HATPase_dom"/>
</dbReference>
<dbReference type="STRING" id="1802591.A2113_04180"/>
<evidence type="ECO:0000256" key="6">
    <source>
        <dbReference type="ARBA" id="ARBA00023012"/>
    </source>
</evidence>
<dbReference type="InterPro" id="IPR036097">
    <property type="entry name" value="HisK_dim/P_sf"/>
</dbReference>
<dbReference type="PANTHER" id="PTHR43711">
    <property type="entry name" value="TWO-COMPONENT HISTIDINE KINASE"/>
    <property type="match status" value="1"/>
</dbReference>
<name>A0A1G1W234_9BACT</name>
<dbReference type="PANTHER" id="PTHR43711:SF31">
    <property type="entry name" value="HISTIDINE KINASE"/>
    <property type="match status" value="1"/>
</dbReference>
<evidence type="ECO:0000256" key="4">
    <source>
        <dbReference type="ARBA" id="ARBA00022679"/>
    </source>
</evidence>
<dbReference type="Pfam" id="PF16927">
    <property type="entry name" value="HisKA_7TM"/>
    <property type="match status" value="1"/>
</dbReference>
<evidence type="ECO:0000256" key="7">
    <source>
        <dbReference type="ARBA" id="ARBA00023136"/>
    </source>
</evidence>
<dbReference type="Gene3D" id="3.30.565.10">
    <property type="entry name" value="Histidine kinase-like ATPase, C-terminal domain"/>
    <property type="match status" value="1"/>
</dbReference>
<dbReference type="SUPFAM" id="SSF55781">
    <property type="entry name" value="GAF domain-like"/>
    <property type="match status" value="1"/>
</dbReference>
<dbReference type="Gene3D" id="3.30.450.40">
    <property type="match status" value="1"/>
</dbReference>
<dbReference type="Pfam" id="PF02518">
    <property type="entry name" value="HATPase_c"/>
    <property type="match status" value="1"/>
</dbReference>
<keyword evidence="7 9" id="KW-0472">Membrane</keyword>
<dbReference type="InterPro" id="IPR031621">
    <property type="entry name" value="HisKA_7TM"/>
</dbReference>
<dbReference type="InterPro" id="IPR029016">
    <property type="entry name" value="GAF-like_dom_sf"/>
</dbReference>
<dbReference type="SMART" id="SM00388">
    <property type="entry name" value="HisKA"/>
    <property type="match status" value="1"/>
</dbReference>
<proteinExistence type="predicted"/>
<dbReference type="GO" id="GO:0000155">
    <property type="term" value="F:phosphorelay sensor kinase activity"/>
    <property type="evidence" value="ECO:0007669"/>
    <property type="project" value="InterPro"/>
</dbReference>
<feature type="transmembrane region" description="Helical" evidence="9">
    <location>
        <begin position="37"/>
        <end position="53"/>
    </location>
</feature>
<organism evidence="11 12">
    <name type="scientific">Candidatus Woykebacteria bacterium GWA1_44_8</name>
    <dbReference type="NCBI Taxonomy" id="1802591"/>
    <lineage>
        <taxon>Bacteria</taxon>
        <taxon>Candidatus Woykeibacteriota</taxon>
    </lineage>
</organism>
<protein>
    <recommendedName>
        <fullName evidence="2">histidine kinase</fullName>
        <ecNumber evidence="2">2.7.13.3</ecNumber>
    </recommendedName>
</protein>
<feature type="domain" description="Histidine kinase" evidence="10">
    <location>
        <begin position="511"/>
        <end position="732"/>
    </location>
</feature>
<keyword evidence="3" id="KW-0597">Phosphoprotein</keyword>
<dbReference type="PROSITE" id="PS50109">
    <property type="entry name" value="HIS_KIN"/>
    <property type="match status" value="1"/>
</dbReference>
<dbReference type="SUPFAM" id="SSF47384">
    <property type="entry name" value="Homodimeric domain of signal transducing histidine kinase"/>
    <property type="match status" value="1"/>
</dbReference>
<keyword evidence="8" id="KW-0175">Coiled coil</keyword>
<dbReference type="Pfam" id="PF00512">
    <property type="entry name" value="HisKA"/>
    <property type="match status" value="1"/>
</dbReference>
<dbReference type="EC" id="2.7.13.3" evidence="2"/>
<dbReference type="InterPro" id="IPR050736">
    <property type="entry name" value="Sensor_HK_Regulatory"/>
</dbReference>
<keyword evidence="9" id="KW-1133">Transmembrane helix</keyword>
<feature type="transmembrane region" description="Helical" evidence="9">
    <location>
        <begin position="73"/>
        <end position="91"/>
    </location>
</feature>
<evidence type="ECO:0000256" key="9">
    <source>
        <dbReference type="SAM" id="Phobius"/>
    </source>
</evidence>
<evidence type="ECO:0000313" key="12">
    <source>
        <dbReference type="Proteomes" id="UP000176299"/>
    </source>
</evidence>